<gene>
    <name evidence="1" type="ORF">BU202_02860</name>
</gene>
<dbReference type="AlphaFoldDB" id="A0A1Q8E9V4"/>
<organism evidence="1 2">
    <name type="scientific">Streptococcus cuniculi</name>
    <dbReference type="NCBI Taxonomy" id="1432788"/>
    <lineage>
        <taxon>Bacteria</taxon>
        <taxon>Bacillati</taxon>
        <taxon>Bacillota</taxon>
        <taxon>Bacilli</taxon>
        <taxon>Lactobacillales</taxon>
        <taxon>Streptococcaceae</taxon>
        <taxon>Streptococcus</taxon>
    </lineage>
</organism>
<accession>A0A1Q8E9V4</accession>
<name>A0A1Q8E9V4_9STRE</name>
<dbReference type="OrthoDB" id="2226109at2"/>
<dbReference type="EMBL" id="MSJM01000002">
    <property type="protein sequence ID" value="OLF48574.1"/>
    <property type="molecule type" value="Genomic_DNA"/>
</dbReference>
<keyword evidence="2" id="KW-1185">Reference proteome</keyword>
<reference evidence="2" key="1">
    <citation type="submission" date="2016-12" db="EMBL/GenBank/DDBJ databases">
        <authorList>
            <person name="Gulvik C.A."/>
        </authorList>
    </citation>
    <scope>NUCLEOTIDE SEQUENCE [LARGE SCALE GENOMIC DNA]</scope>
    <source>
        <strain evidence="2">NED12-00049-6B</strain>
    </source>
</reference>
<dbReference type="RefSeq" id="WP_075104295.1">
    <property type="nucleotide sequence ID" value="NZ_MSJM01000002.1"/>
</dbReference>
<proteinExistence type="predicted"/>
<comment type="caution">
    <text evidence="1">The sequence shown here is derived from an EMBL/GenBank/DDBJ whole genome shotgun (WGS) entry which is preliminary data.</text>
</comment>
<evidence type="ECO:0000313" key="2">
    <source>
        <dbReference type="Proteomes" id="UP000186890"/>
    </source>
</evidence>
<protein>
    <submittedName>
        <fullName evidence="1">Uncharacterized protein</fullName>
    </submittedName>
</protein>
<sequence>MKKETLTKEQQDNVVRWIVRGYEIDSVEFMDFKKDKKTGFYLLNIQLNGDESLETTLSIRQLKELEEKDAIIGLNPIDRFQSIERDIALEGEIDLSQIKIKYLGD</sequence>
<dbReference type="Proteomes" id="UP000186890">
    <property type="component" value="Unassembled WGS sequence"/>
</dbReference>
<evidence type="ECO:0000313" key="1">
    <source>
        <dbReference type="EMBL" id="OLF48574.1"/>
    </source>
</evidence>